<name>A0AA37TNG3_9GAMM</name>
<feature type="transmembrane region" description="Helical" evidence="7">
    <location>
        <begin position="408"/>
        <end position="423"/>
    </location>
</feature>
<dbReference type="Pfam" id="PF13440">
    <property type="entry name" value="Polysacc_synt_3"/>
    <property type="match status" value="1"/>
</dbReference>
<evidence type="ECO:0000256" key="7">
    <source>
        <dbReference type="SAM" id="Phobius"/>
    </source>
</evidence>
<evidence type="ECO:0000256" key="6">
    <source>
        <dbReference type="ARBA" id="ARBA00023136"/>
    </source>
</evidence>
<accession>A0AA37TNG3</accession>
<protein>
    <submittedName>
        <fullName evidence="8">Lipopolysaccharide biosynthesis protein</fullName>
    </submittedName>
</protein>
<dbReference type="AlphaFoldDB" id="A0AA37TNG3"/>
<dbReference type="GO" id="GO:0005886">
    <property type="term" value="C:plasma membrane"/>
    <property type="evidence" value="ECO:0007669"/>
    <property type="project" value="UniProtKB-SubCell"/>
</dbReference>
<evidence type="ECO:0000313" key="9">
    <source>
        <dbReference type="Proteomes" id="UP001157439"/>
    </source>
</evidence>
<dbReference type="Proteomes" id="UP001157439">
    <property type="component" value="Unassembled WGS sequence"/>
</dbReference>
<feature type="transmembrane region" description="Helical" evidence="7">
    <location>
        <begin position="314"/>
        <end position="334"/>
    </location>
</feature>
<dbReference type="PANTHER" id="PTHR30250:SF10">
    <property type="entry name" value="LIPOPOLYSACCHARIDE BIOSYNTHESIS PROTEIN WZXC"/>
    <property type="match status" value="1"/>
</dbReference>
<feature type="transmembrane region" description="Helical" evidence="7">
    <location>
        <begin position="78"/>
        <end position="97"/>
    </location>
</feature>
<feature type="transmembrane region" description="Helical" evidence="7">
    <location>
        <begin position="143"/>
        <end position="161"/>
    </location>
</feature>
<evidence type="ECO:0000256" key="2">
    <source>
        <dbReference type="ARBA" id="ARBA00007430"/>
    </source>
</evidence>
<organism evidence="8 9">
    <name type="scientific">Paraferrimonas haliotis</name>
    <dbReference type="NCBI Taxonomy" id="2013866"/>
    <lineage>
        <taxon>Bacteria</taxon>
        <taxon>Pseudomonadati</taxon>
        <taxon>Pseudomonadota</taxon>
        <taxon>Gammaproteobacteria</taxon>
        <taxon>Alteromonadales</taxon>
        <taxon>Ferrimonadaceae</taxon>
        <taxon>Paraferrimonas</taxon>
    </lineage>
</organism>
<feature type="transmembrane region" description="Helical" evidence="7">
    <location>
        <begin position="40"/>
        <end position="57"/>
    </location>
</feature>
<dbReference type="EMBL" id="BSPO01000002">
    <property type="protein sequence ID" value="GLS82868.1"/>
    <property type="molecule type" value="Genomic_DNA"/>
</dbReference>
<keyword evidence="6 7" id="KW-0472">Membrane</keyword>
<dbReference type="InterPro" id="IPR050833">
    <property type="entry name" value="Poly_Biosynth_Transport"/>
</dbReference>
<evidence type="ECO:0000256" key="1">
    <source>
        <dbReference type="ARBA" id="ARBA00004651"/>
    </source>
</evidence>
<comment type="caution">
    <text evidence="8">The sequence shown here is derived from an EMBL/GenBank/DDBJ whole genome shotgun (WGS) entry which is preliminary data.</text>
</comment>
<feature type="transmembrane region" description="Helical" evidence="7">
    <location>
        <begin position="12"/>
        <end position="34"/>
    </location>
</feature>
<keyword evidence="5 7" id="KW-1133">Transmembrane helix</keyword>
<proteinExistence type="inferred from homology"/>
<dbReference type="PANTHER" id="PTHR30250">
    <property type="entry name" value="PST FAMILY PREDICTED COLANIC ACID TRANSPORTER"/>
    <property type="match status" value="1"/>
</dbReference>
<gene>
    <name evidence="8" type="ORF">GCM10007894_08450</name>
</gene>
<evidence type="ECO:0000256" key="5">
    <source>
        <dbReference type="ARBA" id="ARBA00022989"/>
    </source>
</evidence>
<keyword evidence="4 7" id="KW-0812">Transmembrane</keyword>
<feature type="transmembrane region" description="Helical" evidence="7">
    <location>
        <begin position="378"/>
        <end position="396"/>
    </location>
</feature>
<feature type="transmembrane region" description="Helical" evidence="7">
    <location>
        <begin position="109"/>
        <end position="131"/>
    </location>
</feature>
<evidence type="ECO:0000256" key="4">
    <source>
        <dbReference type="ARBA" id="ARBA00022692"/>
    </source>
</evidence>
<feature type="transmembrane region" description="Helical" evidence="7">
    <location>
        <begin position="278"/>
        <end position="302"/>
    </location>
</feature>
<evidence type="ECO:0000256" key="3">
    <source>
        <dbReference type="ARBA" id="ARBA00022475"/>
    </source>
</evidence>
<keyword evidence="3" id="KW-1003">Cell membrane</keyword>
<reference evidence="8 9" key="1">
    <citation type="journal article" date="2014" name="Int. J. Syst. Evol. Microbiol.">
        <title>Complete genome sequence of Corynebacterium casei LMG S-19264T (=DSM 44701T), isolated from a smear-ripened cheese.</title>
        <authorList>
            <consortium name="US DOE Joint Genome Institute (JGI-PGF)"/>
            <person name="Walter F."/>
            <person name="Albersmeier A."/>
            <person name="Kalinowski J."/>
            <person name="Ruckert C."/>
        </authorList>
    </citation>
    <scope>NUCLEOTIDE SEQUENCE [LARGE SCALE GENOMIC DNA]</scope>
    <source>
        <strain evidence="8 9">NBRC 112785</strain>
    </source>
</reference>
<sequence length="424" mass="47316">MNWINTVKSYIVVLLERGVFLGSNFLNIVILSRYLEADDFGVLAIINAIISISYVLVDSGLGGSLIYHESERRDYNTIFTVNIIASVFIFTVIFLASPIVEGLYGYNNLWLLLSCAALVIIIRSLSLTSVVKLTKESRFLEQFKVGLISGLLGVLLTFYLVSSGFGIWAFVMQLVFTSIISTALYIILSKDKLRLYFDLETYKKHFNYGYKLTLSSLVANGYVSIQPIALGYFSSLANVGFFSQASKINNLHSSLTYSAIDKVSFPLLSRKKGKDFECAANTILNYSMLFSVFIALVIYWYAEFIVRIILGDGWALVADTLKLIAIAGPFLMLEAMNRVLLKSSGNASILLKSEFFKRTVSILILLFSMLTFDYRGFLFGIVLASIFCAGTSALIVHFSKITDIRNQIVWFILLASLLIVVALL</sequence>
<keyword evidence="9" id="KW-1185">Reference proteome</keyword>
<feature type="transmembrane region" description="Helical" evidence="7">
    <location>
        <begin position="167"/>
        <end position="188"/>
    </location>
</feature>
<comment type="subcellular location">
    <subcellularLocation>
        <location evidence="1">Cell membrane</location>
        <topology evidence="1">Multi-pass membrane protein</topology>
    </subcellularLocation>
</comment>
<evidence type="ECO:0000313" key="8">
    <source>
        <dbReference type="EMBL" id="GLS82868.1"/>
    </source>
</evidence>
<comment type="similarity">
    <text evidence="2">Belongs to the polysaccharide synthase family.</text>
</comment>